<dbReference type="Pfam" id="PF13280">
    <property type="entry name" value="WYL"/>
    <property type="match status" value="1"/>
</dbReference>
<feature type="domain" description="HTH deoR-type" evidence="4">
    <location>
        <begin position="4"/>
        <end position="63"/>
    </location>
</feature>
<dbReference type="PANTHER" id="PTHR34580">
    <property type="match status" value="1"/>
</dbReference>
<evidence type="ECO:0000256" key="2">
    <source>
        <dbReference type="ARBA" id="ARBA00023163"/>
    </source>
</evidence>
<dbReference type="InterPro" id="IPR057727">
    <property type="entry name" value="WCX_dom"/>
</dbReference>
<keyword evidence="1" id="KW-0805">Transcription regulation</keyword>
<feature type="compositionally biased region" description="Low complexity" evidence="3">
    <location>
        <begin position="159"/>
        <end position="189"/>
    </location>
</feature>
<dbReference type="Proteomes" id="UP000624709">
    <property type="component" value="Unassembled WGS sequence"/>
</dbReference>
<dbReference type="InterPro" id="IPR036388">
    <property type="entry name" value="WH-like_DNA-bd_sf"/>
</dbReference>
<dbReference type="InterPro" id="IPR051534">
    <property type="entry name" value="CBASS_pafABC_assoc_protein"/>
</dbReference>
<evidence type="ECO:0000259" key="4">
    <source>
        <dbReference type="PROSITE" id="PS51000"/>
    </source>
</evidence>
<dbReference type="EMBL" id="BOMS01000167">
    <property type="protein sequence ID" value="GIE73225.1"/>
    <property type="molecule type" value="Genomic_DNA"/>
</dbReference>
<dbReference type="Gene3D" id="1.10.10.10">
    <property type="entry name" value="Winged helix-like DNA-binding domain superfamily/Winged helix DNA-binding domain"/>
    <property type="match status" value="1"/>
</dbReference>
<dbReference type="InterPro" id="IPR028349">
    <property type="entry name" value="PafC-like"/>
</dbReference>
<keyword evidence="2" id="KW-0804">Transcription</keyword>
<dbReference type="PANTHER" id="PTHR34580:SF3">
    <property type="entry name" value="PROTEIN PAFB"/>
    <property type="match status" value="1"/>
</dbReference>
<gene>
    <name evidence="5" type="ORF">Apa02nite_093330</name>
</gene>
<dbReference type="Pfam" id="PF25583">
    <property type="entry name" value="WCX"/>
    <property type="match status" value="1"/>
</dbReference>
<dbReference type="PIRSF" id="PIRSF016838">
    <property type="entry name" value="PafC"/>
    <property type="match status" value="1"/>
</dbReference>
<dbReference type="SUPFAM" id="SSF46785">
    <property type="entry name" value="Winged helix' DNA-binding domain"/>
    <property type="match status" value="1"/>
</dbReference>
<dbReference type="PROSITE" id="PS51000">
    <property type="entry name" value="HTH_DEOR_2"/>
    <property type="match status" value="1"/>
</dbReference>
<protein>
    <submittedName>
        <fullName evidence="5">Transcriptional regulator</fullName>
    </submittedName>
</protein>
<dbReference type="InterPro" id="IPR001034">
    <property type="entry name" value="DeoR_HTH"/>
</dbReference>
<keyword evidence="6" id="KW-1185">Reference proteome</keyword>
<dbReference type="InterPro" id="IPR013196">
    <property type="entry name" value="HTH_11"/>
</dbReference>
<evidence type="ECO:0000256" key="3">
    <source>
        <dbReference type="SAM" id="MobiDB-lite"/>
    </source>
</evidence>
<feature type="region of interest" description="Disordered" evidence="3">
    <location>
        <begin position="159"/>
        <end position="190"/>
    </location>
</feature>
<dbReference type="PROSITE" id="PS52050">
    <property type="entry name" value="WYL"/>
    <property type="match status" value="1"/>
</dbReference>
<dbReference type="InterPro" id="IPR036390">
    <property type="entry name" value="WH_DNA-bd_sf"/>
</dbReference>
<dbReference type="InterPro" id="IPR026881">
    <property type="entry name" value="WYL_dom"/>
</dbReference>
<evidence type="ECO:0000313" key="5">
    <source>
        <dbReference type="EMBL" id="GIE73225.1"/>
    </source>
</evidence>
<comment type="caution">
    <text evidence="5">The sequence shown here is derived from an EMBL/GenBank/DDBJ whole genome shotgun (WGS) entry which is preliminary data.</text>
</comment>
<organism evidence="5 6">
    <name type="scientific">Actinoplanes palleronii</name>
    <dbReference type="NCBI Taxonomy" id="113570"/>
    <lineage>
        <taxon>Bacteria</taxon>
        <taxon>Bacillati</taxon>
        <taxon>Actinomycetota</taxon>
        <taxon>Actinomycetes</taxon>
        <taxon>Micromonosporales</taxon>
        <taxon>Micromonosporaceae</taxon>
        <taxon>Actinoplanes</taxon>
    </lineage>
</organism>
<sequence length="344" mass="36780">MTRPTARVLTLLELLQSGGVRTLADLSDRLGVDRRTVRRYIQHLIDLDVPVESVRGRYGGYRVARGHRLPPLMLAEDEALAVLLSLSGLTSGTGTAGETAAAKLRRVLPAPLQLRLDAVLVTAATTAPSAPPPDAAILLPLAAAIRTHQPIRLTYATPAAATTPGAPGTPNSPGTPGSPDSTGSPGSPGLFRERALHPYGLVVHSGRWYVIGLDPAVGEERTLRLDRIGQVRAVPGSFEPPTDFDPAERLVTGFATANYRYDVRLRIQATTAQIRTRLPATVATIHESPGPWLRVDIRAESLTWIPGVLASLDHPFVVDQPAELRTQITALATRLTASANRPEP</sequence>
<name>A0ABQ4BSQ8_9ACTN</name>
<accession>A0ABQ4BSQ8</accession>
<evidence type="ECO:0000313" key="6">
    <source>
        <dbReference type="Proteomes" id="UP000624709"/>
    </source>
</evidence>
<evidence type="ECO:0000256" key="1">
    <source>
        <dbReference type="ARBA" id="ARBA00023015"/>
    </source>
</evidence>
<proteinExistence type="predicted"/>
<dbReference type="Pfam" id="PF08279">
    <property type="entry name" value="HTH_11"/>
    <property type="match status" value="1"/>
</dbReference>
<dbReference type="RefSeq" id="WP_203830853.1">
    <property type="nucleotide sequence ID" value="NZ_BAAATY010000086.1"/>
</dbReference>
<reference evidence="5 6" key="1">
    <citation type="submission" date="2021-01" db="EMBL/GenBank/DDBJ databases">
        <title>Whole genome shotgun sequence of Actinoplanes palleronii NBRC 14916.</title>
        <authorList>
            <person name="Komaki H."/>
            <person name="Tamura T."/>
        </authorList>
    </citation>
    <scope>NUCLEOTIDE SEQUENCE [LARGE SCALE GENOMIC DNA]</scope>
    <source>
        <strain evidence="5 6">NBRC 14916</strain>
    </source>
</reference>